<feature type="transmembrane region" description="Helical" evidence="1">
    <location>
        <begin position="90"/>
        <end position="108"/>
    </location>
</feature>
<protein>
    <submittedName>
        <fullName evidence="2">Uncharacterized protein</fullName>
    </submittedName>
</protein>
<organism evidence="2 3">
    <name type="scientific">Rhodanobacter denitrificans</name>
    <dbReference type="NCBI Taxonomy" id="666685"/>
    <lineage>
        <taxon>Bacteria</taxon>
        <taxon>Pseudomonadati</taxon>
        <taxon>Pseudomonadota</taxon>
        <taxon>Gammaproteobacteria</taxon>
        <taxon>Lysobacterales</taxon>
        <taxon>Rhodanobacteraceae</taxon>
        <taxon>Rhodanobacter</taxon>
    </lineage>
</organism>
<sequence length="140" mass="14225">MAREPLEGLPHPIGSDPLINALPGGNDMLLYAILVFAVAAIGGLVLASSVLRGKLAPWAISMLHALLGASGLVLLILVVLQGAAPGRLTAALALLVLAALGGFFLASFHLRQQVAPKAVVFVHAGVAVVGFLTLLSLLLA</sequence>
<keyword evidence="1" id="KW-1133">Transmembrane helix</keyword>
<keyword evidence="1" id="KW-0812">Transmembrane</keyword>
<dbReference type="Proteomes" id="UP000011859">
    <property type="component" value="Chromosome"/>
</dbReference>
<feature type="transmembrane region" description="Helical" evidence="1">
    <location>
        <begin position="120"/>
        <end position="139"/>
    </location>
</feature>
<proteinExistence type="predicted"/>
<evidence type="ECO:0000256" key="1">
    <source>
        <dbReference type="SAM" id="Phobius"/>
    </source>
</evidence>
<gene>
    <name evidence="2" type="ORF">R2APBS1_1800</name>
</gene>
<dbReference type="EMBL" id="CP003470">
    <property type="protein sequence ID" value="AGG88927.1"/>
    <property type="molecule type" value="Genomic_DNA"/>
</dbReference>
<evidence type="ECO:0000313" key="2">
    <source>
        <dbReference type="EMBL" id="AGG88927.1"/>
    </source>
</evidence>
<evidence type="ECO:0000313" key="3">
    <source>
        <dbReference type="Proteomes" id="UP000011859"/>
    </source>
</evidence>
<feature type="transmembrane region" description="Helical" evidence="1">
    <location>
        <begin position="63"/>
        <end position="84"/>
    </location>
</feature>
<name>M4NFT1_9GAMM</name>
<accession>M4NFT1</accession>
<keyword evidence="1" id="KW-0472">Membrane</keyword>
<dbReference type="HOGENOM" id="CLU_2047218_0_0_6"/>
<reference evidence="2 3" key="1">
    <citation type="submission" date="2012-04" db="EMBL/GenBank/DDBJ databases">
        <title>Complete genome of Rhodanobacter sp. 2APBS1.</title>
        <authorList>
            <consortium name="US DOE Joint Genome Institute"/>
            <person name="Huntemann M."/>
            <person name="Wei C.-L."/>
            <person name="Han J."/>
            <person name="Detter J.C."/>
            <person name="Han C."/>
            <person name="Tapia R."/>
            <person name="Munk A.C.C."/>
            <person name="Chen A."/>
            <person name="Krypides N."/>
            <person name="Mavromatis K."/>
            <person name="Markowitz V."/>
            <person name="Szeto E."/>
            <person name="Ivanova N."/>
            <person name="Mikhailova N."/>
            <person name="Ovchinnikova G."/>
            <person name="Pagani I."/>
            <person name="Pati A."/>
            <person name="Goodwin L."/>
            <person name="Peters L."/>
            <person name="Pitluck S."/>
            <person name="Woyke T."/>
            <person name="Prakash O."/>
            <person name="Elkins J."/>
            <person name="Brown S."/>
            <person name="Palumbo A."/>
            <person name="Hemme C."/>
            <person name="Zhou J."/>
            <person name="Watson D."/>
            <person name="Jardine P."/>
            <person name="Kostka J."/>
            <person name="Green S."/>
        </authorList>
    </citation>
    <scope>NUCLEOTIDE SEQUENCE [LARGE SCALE GENOMIC DNA]</scope>
    <source>
        <strain evidence="2 3">2APBS1</strain>
    </source>
</reference>
<dbReference type="AlphaFoldDB" id="M4NFT1"/>
<dbReference type="KEGG" id="rhd:R2APBS1_1800"/>
<dbReference type="eggNOG" id="ENOG5032CA7">
    <property type="taxonomic scope" value="Bacteria"/>
</dbReference>
<feature type="transmembrane region" description="Helical" evidence="1">
    <location>
        <begin position="28"/>
        <end position="51"/>
    </location>
</feature>
<keyword evidence="3" id="KW-1185">Reference proteome</keyword>
<dbReference type="STRING" id="666685.R2APBS1_1800"/>